<protein>
    <submittedName>
        <fullName evidence="3">Uncharacterized protein</fullName>
    </submittedName>
</protein>
<evidence type="ECO:0000313" key="3">
    <source>
        <dbReference type="EMBL" id="KAG2387884.1"/>
    </source>
</evidence>
<name>A0AA88GXG4_NAELO</name>
<dbReference type="AlphaFoldDB" id="A0AA88GXG4"/>
<evidence type="ECO:0000256" key="1">
    <source>
        <dbReference type="ARBA" id="ARBA00022737"/>
    </source>
</evidence>
<evidence type="ECO:0000313" key="4">
    <source>
        <dbReference type="Proteomes" id="UP000816034"/>
    </source>
</evidence>
<dbReference type="InterPro" id="IPR015943">
    <property type="entry name" value="WD40/YVTN_repeat-like_dom_sf"/>
</dbReference>
<reference evidence="3 4" key="1">
    <citation type="journal article" date="2018" name="BMC Genomics">
        <title>The genome of Naegleria lovaniensis, the basis for a comparative approach to unravel pathogenicity factors of the human pathogenic amoeba N. fowleri.</title>
        <authorList>
            <person name="Liechti N."/>
            <person name="Schurch N."/>
            <person name="Bruggmann R."/>
            <person name="Wittwer M."/>
        </authorList>
    </citation>
    <scope>NUCLEOTIDE SEQUENCE [LARGE SCALE GENOMIC DNA]</scope>
    <source>
        <strain evidence="3 4">ATCC 30569</strain>
    </source>
</reference>
<dbReference type="Gene3D" id="2.130.10.10">
    <property type="entry name" value="YVTN repeat-like/Quinoprotein amine dehydrogenase"/>
    <property type="match status" value="1"/>
</dbReference>
<dbReference type="Proteomes" id="UP000816034">
    <property type="component" value="Unassembled WGS sequence"/>
</dbReference>
<dbReference type="EMBL" id="PYSW02000070">
    <property type="protein sequence ID" value="KAG2372699.1"/>
    <property type="molecule type" value="Genomic_DNA"/>
</dbReference>
<reference evidence="3" key="2">
    <citation type="submission" date="2020-04" db="EMBL/GenBank/DDBJ databases">
        <authorList>
            <person name="Liechti N."/>
            <person name="Schuerch N."/>
            <person name="Bruggmann R."/>
            <person name="Wittwer M."/>
        </authorList>
    </citation>
    <scope>NUCLEOTIDE SEQUENCE</scope>
    <source>
        <strain evidence="3">ATCC 30569</strain>
    </source>
</reference>
<accession>A0AA88GXG4</accession>
<keyword evidence="4" id="KW-1185">Reference proteome</keyword>
<organism evidence="3 4">
    <name type="scientific">Naegleria lovaniensis</name>
    <name type="common">Amoeba</name>
    <dbReference type="NCBI Taxonomy" id="51637"/>
    <lineage>
        <taxon>Eukaryota</taxon>
        <taxon>Discoba</taxon>
        <taxon>Heterolobosea</taxon>
        <taxon>Tetramitia</taxon>
        <taxon>Eutetramitia</taxon>
        <taxon>Vahlkampfiidae</taxon>
        <taxon>Naegleria</taxon>
    </lineage>
</organism>
<dbReference type="SUPFAM" id="SSF101898">
    <property type="entry name" value="NHL repeat"/>
    <property type="match status" value="1"/>
</dbReference>
<sequence>MTNIELVNAPLSQPFDVKISYNHEYIICTDCGDPGRILFFDLNSKQFQFSIPTPSYGPMFLCIEEGYRNAFSDALFFDCKGDKSLHKYDLQSFVFNKQRDQEYSDCDEESPLQGKIWTSVCVQGATGISIMQSQSKLFVGCFDRTVKILDSNTGTLIDVVALMNTLPLGINFFEMGKNHYLIVGGWKKIEFFVKQVDVCQETWSCLQNNAGLIHSSGSNTYGTVFDPISRCLIVPTQDTVLCYRLFESTHLEWTLINKVDVHNFARPQGLCLNDRSGELLVCERGANRIRIYQ</sequence>
<comment type="caution">
    <text evidence="3">The sequence shown here is derived from an EMBL/GenBank/DDBJ whole genome shotgun (WGS) entry which is preliminary data.</text>
</comment>
<proteinExistence type="predicted"/>
<dbReference type="Pfam" id="PF01436">
    <property type="entry name" value="NHL"/>
    <property type="match status" value="1"/>
</dbReference>
<keyword evidence="1" id="KW-0677">Repeat</keyword>
<dbReference type="InterPro" id="IPR001258">
    <property type="entry name" value="NHL_repeat"/>
</dbReference>
<dbReference type="GeneID" id="68093190"/>
<dbReference type="RefSeq" id="XP_044551876.1">
    <property type="nucleotide sequence ID" value="XM_044697294.1"/>
</dbReference>
<evidence type="ECO:0000313" key="2">
    <source>
        <dbReference type="EMBL" id="KAG2372699.1"/>
    </source>
</evidence>
<gene>
    <name evidence="3" type="ORF">C9374_000734</name>
    <name evidence="2" type="ORF">C9374_013654</name>
</gene>
<dbReference type="EMBL" id="PYSW02000011">
    <property type="protein sequence ID" value="KAG2387884.1"/>
    <property type="molecule type" value="Genomic_DNA"/>
</dbReference>